<keyword evidence="4 7" id="KW-0547">Nucleotide-binding</keyword>
<evidence type="ECO:0000313" key="12">
    <source>
        <dbReference type="EMBL" id="WMS86848.1"/>
    </source>
</evidence>
<keyword evidence="6 7" id="KW-0067">ATP-binding</keyword>
<dbReference type="GO" id="GO:0007165">
    <property type="term" value="P:signal transduction"/>
    <property type="evidence" value="ECO:0007669"/>
    <property type="project" value="InterPro"/>
</dbReference>
<dbReference type="PROSITE" id="PS50885">
    <property type="entry name" value="HAMP"/>
    <property type="match status" value="1"/>
</dbReference>
<evidence type="ECO:0000256" key="3">
    <source>
        <dbReference type="ARBA" id="ARBA00022679"/>
    </source>
</evidence>
<dbReference type="PANTHER" id="PTHR43289:SF6">
    <property type="entry name" value="SERINE_THREONINE-PROTEIN KINASE NEKL-3"/>
    <property type="match status" value="1"/>
</dbReference>
<evidence type="ECO:0000256" key="4">
    <source>
        <dbReference type="ARBA" id="ARBA00022741"/>
    </source>
</evidence>
<sequence length="606" mass="67504">MQSRFKTSLGQPNEGSAETEATSNSESQKTSQAAVKPYARPKNIGRYKVIDELGRGAMAYVYKAYDPEIDRFLAVKVLREELANDNDYRGGFIHEAKLAGQLAHPGIVTVYDVGVADDKPYIAMELLDGIPLDELLKKRGRLSLHFVISIMVQLTRALHYAHKQGVTHRDIKPGNIICLADNKTVKLTDFGIAQLDDSLASAGKTQEKVLGTPEYMAPEQVLGHKLDARSDLYSLGTLVYTMVTGSTPFHADDYGELFRQIIKDKPADMSVEGIAIPDELQDIVRKLLSKQPDKRYQSSAELMRDIRELLDVLESSAKEQARPGFVSLRLRWTLGMAGLVSLTMLIGLVVVYFQQFASMRSLATDYGYSTTRLIAFEVAEPVLLNDATALEAIVNDLRNNQDIEYINIRDQKNVVIASTLSSEVGKVFSGFKESELLDETSNASIYTRDVNADHKVLDIDSAITYQSKQVGRVMITVSADKLVQSTKLTLLIMIILMIVTLLAVFFMTLAFARQISAQSARLALALERMRRGQFNRRLTVERNDEFGRVSIAFNQMAESLEKRFEKKSPRISGDTEKLLVTKPDGQEAKATDDDVSTVILEKKLKG</sequence>
<dbReference type="FunFam" id="1.10.510.10:FF:000021">
    <property type="entry name" value="Serine/threonine protein kinase"/>
    <property type="match status" value="1"/>
</dbReference>
<dbReference type="SUPFAM" id="SSF103190">
    <property type="entry name" value="Sensory domain-like"/>
    <property type="match status" value="1"/>
</dbReference>
<dbReference type="InterPro" id="IPR003660">
    <property type="entry name" value="HAMP_dom"/>
</dbReference>
<dbReference type="Proteomes" id="UP001239782">
    <property type="component" value="Chromosome"/>
</dbReference>
<keyword evidence="2" id="KW-0723">Serine/threonine-protein kinase</keyword>
<evidence type="ECO:0000259" key="10">
    <source>
        <dbReference type="PROSITE" id="PS50011"/>
    </source>
</evidence>
<evidence type="ECO:0000259" key="11">
    <source>
        <dbReference type="PROSITE" id="PS50885"/>
    </source>
</evidence>
<dbReference type="Pfam" id="PF00672">
    <property type="entry name" value="HAMP"/>
    <property type="match status" value="1"/>
</dbReference>
<dbReference type="SMART" id="SM00304">
    <property type="entry name" value="HAMP"/>
    <property type="match status" value="1"/>
</dbReference>
<dbReference type="RefSeq" id="WP_309201984.1">
    <property type="nucleotide sequence ID" value="NZ_CP133548.1"/>
</dbReference>
<dbReference type="AlphaFoldDB" id="A0AA51RST3"/>
<evidence type="ECO:0000256" key="1">
    <source>
        <dbReference type="ARBA" id="ARBA00012513"/>
    </source>
</evidence>
<dbReference type="PROSITE" id="PS50011">
    <property type="entry name" value="PROTEIN_KINASE_DOM"/>
    <property type="match status" value="1"/>
</dbReference>
<accession>A0AA51RST3</accession>
<keyword evidence="9" id="KW-1133">Transmembrane helix</keyword>
<keyword evidence="13" id="KW-1185">Reference proteome</keyword>
<dbReference type="CDD" id="cd14014">
    <property type="entry name" value="STKc_PknB_like"/>
    <property type="match status" value="1"/>
</dbReference>
<feature type="compositionally biased region" description="Polar residues" evidence="8">
    <location>
        <begin position="1"/>
        <end position="13"/>
    </location>
</feature>
<dbReference type="Gene3D" id="3.30.200.20">
    <property type="entry name" value="Phosphorylase Kinase, domain 1"/>
    <property type="match status" value="1"/>
</dbReference>
<dbReference type="Pfam" id="PF00069">
    <property type="entry name" value="Pkinase"/>
    <property type="match status" value="1"/>
</dbReference>
<evidence type="ECO:0000256" key="9">
    <source>
        <dbReference type="SAM" id="Phobius"/>
    </source>
</evidence>
<dbReference type="PANTHER" id="PTHR43289">
    <property type="entry name" value="MITOGEN-ACTIVATED PROTEIN KINASE KINASE KINASE 20-RELATED"/>
    <property type="match status" value="1"/>
</dbReference>
<keyword evidence="9" id="KW-0472">Membrane</keyword>
<dbReference type="GO" id="GO:0016020">
    <property type="term" value="C:membrane"/>
    <property type="evidence" value="ECO:0007669"/>
    <property type="project" value="InterPro"/>
</dbReference>
<dbReference type="EMBL" id="CP133548">
    <property type="protein sequence ID" value="WMS86848.1"/>
    <property type="molecule type" value="Genomic_DNA"/>
</dbReference>
<feature type="transmembrane region" description="Helical" evidence="9">
    <location>
        <begin position="488"/>
        <end position="512"/>
    </location>
</feature>
<dbReference type="InterPro" id="IPR008271">
    <property type="entry name" value="Ser/Thr_kinase_AS"/>
</dbReference>
<dbReference type="PROSITE" id="PS00107">
    <property type="entry name" value="PROTEIN_KINASE_ATP"/>
    <property type="match status" value="1"/>
</dbReference>
<dbReference type="InterPro" id="IPR000719">
    <property type="entry name" value="Prot_kinase_dom"/>
</dbReference>
<evidence type="ECO:0000313" key="13">
    <source>
        <dbReference type="Proteomes" id="UP001239782"/>
    </source>
</evidence>
<feature type="domain" description="Protein kinase" evidence="10">
    <location>
        <begin position="47"/>
        <end position="310"/>
    </location>
</feature>
<protein>
    <recommendedName>
        <fullName evidence="1">non-specific serine/threonine protein kinase</fullName>
        <ecNumber evidence="1">2.7.11.1</ecNumber>
    </recommendedName>
</protein>
<feature type="region of interest" description="Disordered" evidence="8">
    <location>
        <begin position="1"/>
        <end position="36"/>
    </location>
</feature>
<evidence type="ECO:0000256" key="5">
    <source>
        <dbReference type="ARBA" id="ARBA00022777"/>
    </source>
</evidence>
<dbReference type="GO" id="GO:0005524">
    <property type="term" value="F:ATP binding"/>
    <property type="evidence" value="ECO:0007669"/>
    <property type="project" value="UniProtKB-UniRule"/>
</dbReference>
<dbReference type="Gene3D" id="1.10.510.10">
    <property type="entry name" value="Transferase(Phosphotransferase) domain 1"/>
    <property type="match status" value="1"/>
</dbReference>
<feature type="binding site" evidence="7">
    <location>
        <position position="76"/>
    </location>
    <ligand>
        <name>ATP</name>
        <dbReference type="ChEBI" id="CHEBI:30616"/>
    </ligand>
</feature>
<dbReference type="SUPFAM" id="SSF158472">
    <property type="entry name" value="HAMP domain-like"/>
    <property type="match status" value="1"/>
</dbReference>
<dbReference type="SMART" id="SM00220">
    <property type="entry name" value="S_TKc"/>
    <property type="match status" value="1"/>
</dbReference>
<keyword evidence="5 12" id="KW-0418">Kinase</keyword>
<reference evidence="12 13" key="1">
    <citation type="submission" date="2023-08" db="EMBL/GenBank/DDBJ databases">
        <title>Pleionea litopenaei sp. nov., isolated from stomach of juvenile Litopenaeus vannamei.</title>
        <authorList>
            <person name="Rho A.M."/>
            <person name="Hwang C.Y."/>
        </authorList>
    </citation>
    <scope>NUCLEOTIDE SEQUENCE [LARGE SCALE GENOMIC DNA]</scope>
    <source>
        <strain evidence="12 13">HL-JVS1</strain>
    </source>
</reference>
<name>A0AA51RST3_9GAMM</name>
<dbReference type="PROSITE" id="PS00108">
    <property type="entry name" value="PROTEIN_KINASE_ST"/>
    <property type="match status" value="1"/>
</dbReference>
<dbReference type="GO" id="GO:0004674">
    <property type="term" value="F:protein serine/threonine kinase activity"/>
    <property type="evidence" value="ECO:0007669"/>
    <property type="project" value="UniProtKB-KW"/>
</dbReference>
<feature type="compositionally biased region" description="Low complexity" evidence="8">
    <location>
        <begin position="14"/>
        <end position="27"/>
    </location>
</feature>
<dbReference type="InterPro" id="IPR029151">
    <property type="entry name" value="Sensor-like_sf"/>
</dbReference>
<feature type="domain" description="HAMP" evidence="11">
    <location>
        <begin position="513"/>
        <end position="565"/>
    </location>
</feature>
<gene>
    <name evidence="12" type="ORF">Q9312_16660</name>
</gene>
<dbReference type="Gene3D" id="3.30.450.20">
    <property type="entry name" value="PAS domain"/>
    <property type="match status" value="1"/>
</dbReference>
<dbReference type="InterPro" id="IPR011009">
    <property type="entry name" value="Kinase-like_dom_sf"/>
</dbReference>
<dbReference type="KEGG" id="plei:Q9312_16660"/>
<evidence type="ECO:0000256" key="6">
    <source>
        <dbReference type="ARBA" id="ARBA00022840"/>
    </source>
</evidence>
<evidence type="ECO:0000256" key="2">
    <source>
        <dbReference type="ARBA" id="ARBA00022527"/>
    </source>
</evidence>
<keyword evidence="3" id="KW-0808">Transferase</keyword>
<dbReference type="Gene3D" id="6.10.340.10">
    <property type="match status" value="1"/>
</dbReference>
<organism evidence="12 13">
    <name type="scientific">Pleionea litopenaei</name>
    <dbReference type="NCBI Taxonomy" id="3070815"/>
    <lineage>
        <taxon>Bacteria</taxon>
        <taxon>Pseudomonadati</taxon>
        <taxon>Pseudomonadota</taxon>
        <taxon>Gammaproteobacteria</taxon>
        <taxon>Oceanospirillales</taxon>
        <taxon>Pleioneaceae</taxon>
        <taxon>Pleionea</taxon>
    </lineage>
</organism>
<proteinExistence type="predicted"/>
<evidence type="ECO:0000256" key="7">
    <source>
        <dbReference type="PROSITE-ProRule" id="PRU10141"/>
    </source>
</evidence>
<feature type="transmembrane region" description="Helical" evidence="9">
    <location>
        <begin position="332"/>
        <end position="353"/>
    </location>
</feature>
<keyword evidence="9" id="KW-0812">Transmembrane</keyword>
<evidence type="ECO:0000256" key="8">
    <source>
        <dbReference type="SAM" id="MobiDB-lite"/>
    </source>
</evidence>
<dbReference type="EC" id="2.7.11.1" evidence="1"/>
<dbReference type="SUPFAM" id="SSF56112">
    <property type="entry name" value="Protein kinase-like (PK-like)"/>
    <property type="match status" value="1"/>
</dbReference>
<dbReference type="CDD" id="cd06225">
    <property type="entry name" value="HAMP"/>
    <property type="match status" value="1"/>
</dbReference>
<dbReference type="InterPro" id="IPR017441">
    <property type="entry name" value="Protein_kinase_ATP_BS"/>
</dbReference>